<name>A0A178MKH4_9PROT</name>
<gene>
    <name evidence="15" type="ORF">A6A04_03710</name>
</gene>
<keyword evidence="5 13" id="KW-1003">Cell membrane</keyword>
<evidence type="ECO:0000256" key="10">
    <source>
        <dbReference type="ARBA" id="ARBA00023136"/>
    </source>
</evidence>
<dbReference type="EMBL" id="LWQT01000066">
    <property type="protein sequence ID" value="OAN49231.1"/>
    <property type="molecule type" value="Genomic_DNA"/>
</dbReference>
<evidence type="ECO:0000256" key="9">
    <source>
        <dbReference type="ARBA" id="ARBA00022989"/>
    </source>
</evidence>
<keyword evidence="11 13" id="KW-0012">Acyltransferase</keyword>
<dbReference type="PIRSF" id="PIRSF500217">
    <property type="entry name" value="AlgI"/>
    <property type="match status" value="1"/>
</dbReference>
<evidence type="ECO:0000256" key="3">
    <source>
        <dbReference type="ARBA" id="ARBA00010323"/>
    </source>
</evidence>
<keyword evidence="9 14" id="KW-1133">Transmembrane helix</keyword>
<dbReference type="Proteomes" id="UP000078428">
    <property type="component" value="Unassembled WGS sequence"/>
</dbReference>
<dbReference type="InterPro" id="IPR028362">
    <property type="entry name" value="AlgI"/>
</dbReference>
<keyword evidence="8" id="KW-0016">Alginate biosynthesis</keyword>
<feature type="transmembrane region" description="Helical" evidence="14">
    <location>
        <begin position="248"/>
        <end position="268"/>
    </location>
</feature>
<dbReference type="RefSeq" id="WP_068493662.1">
    <property type="nucleotide sequence ID" value="NZ_LWQT01000066.1"/>
</dbReference>
<feature type="transmembrane region" description="Helical" evidence="14">
    <location>
        <begin position="79"/>
        <end position="104"/>
    </location>
</feature>
<feature type="transmembrane region" description="Helical" evidence="14">
    <location>
        <begin position="33"/>
        <end position="58"/>
    </location>
</feature>
<dbReference type="OrthoDB" id="139172at2"/>
<dbReference type="PANTHER" id="PTHR13285:SF23">
    <property type="entry name" value="TEICHOIC ACID D-ALANYLTRANSFERASE"/>
    <property type="match status" value="1"/>
</dbReference>
<dbReference type="PIRSF" id="PIRSF016636">
    <property type="entry name" value="AlgI_DltB"/>
    <property type="match status" value="1"/>
</dbReference>
<evidence type="ECO:0000256" key="7">
    <source>
        <dbReference type="ARBA" id="ARBA00022692"/>
    </source>
</evidence>
<feature type="transmembrane region" description="Helical" evidence="14">
    <location>
        <begin position="364"/>
        <end position="385"/>
    </location>
</feature>
<comment type="pathway">
    <text evidence="2">Glycan biosynthesis; alginate biosynthesis.</text>
</comment>
<reference evidence="15 16" key="1">
    <citation type="submission" date="2016-04" db="EMBL/GenBank/DDBJ databases">
        <title>Draft genome sequence of freshwater magnetotactic bacteria Magnetospirillum marisnigri SP-1 and Magnetospirillum moscoviense BB-1.</title>
        <authorList>
            <person name="Koziaeva V."/>
            <person name="Dziuba M.V."/>
            <person name="Ivanov T.M."/>
            <person name="Kuznetsov B."/>
            <person name="Grouzdev D.S."/>
        </authorList>
    </citation>
    <scope>NUCLEOTIDE SEQUENCE [LARGE SCALE GENOMIC DNA]</scope>
    <source>
        <strain evidence="15 16">SP-1</strain>
    </source>
</reference>
<protein>
    <recommendedName>
        <fullName evidence="4">Probable alginate O-acetylase AlgI</fullName>
    </recommendedName>
    <alternativeName>
        <fullName evidence="12">Alginate biosynthesis protein AlgI</fullName>
    </alternativeName>
</protein>
<evidence type="ECO:0000256" key="14">
    <source>
        <dbReference type="SAM" id="Phobius"/>
    </source>
</evidence>
<evidence type="ECO:0000256" key="12">
    <source>
        <dbReference type="ARBA" id="ARBA00031030"/>
    </source>
</evidence>
<keyword evidence="10 13" id="KW-0472">Membrane</keyword>
<keyword evidence="6 13" id="KW-0808">Transferase</keyword>
<dbReference type="GO" id="GO:0042121">
    <property type="term" value="P:alginic acid biosynthetic process"/>
    <property type="evidence" value="ECO:0007669"/>
    <property type="project" value="UniProtKB-KW"/>
</dbReference>
<keyword evidence="16" id="KW-1185">Reference proteome</keyword>
<dbReference type="InterPro" id="IPR024194">
    <property type="entry name" value="Ac/AlaTfrase_AlgI/DltB"/>
</dbReference>
<evidence type="ECO:0000256" key="5">
    <source>
        <dbReference type="ARBA" id="ARBA00022475"/>
    </source>
</evidence>
<dbReference type="GO" id="GO:0005886">
    <property type="term" value="C:plasma membrane"/>
    <property type="evidence" value="ECO:0007669"/>
    <property type="project" value="UniProtKB-SubCell"/>
</dbReference>
<sequence length="501" mass="54730">MLFNSFEFLLLFLPAAFAGALVAQRVGGWALKAWLSAASLVFYAFWSTSFVWILLASISVNYLLVQGVLGAAPGSSRRLAIATLGIVGNLCLLGWFKFAGFLAFNFNALTSSAIDLGQIILPLGISFFTFQKIGLLVDAQRGDIDEVSFMDYLTFVTFFPQLIAGPIVLFPDVHDQLRTPGLIGIRTERVQAGLSLFALGLAKKTLIADAMAAMATPVFNAAQKGTSLSFAEGWTGALAYSFQIYFDFSGYSDMAIGLAWMFGIALPFNFNSPYKSTSIIDFWHRWHITLSRFLRSYLYFPLGGNRKGPRRRLVNLMAVMLLGGLWHGAAWTFVAWGVLHGLYLVVNHLWRDLPKAWMPPVPAWAAKAAAWAVTFLAVVVAWVLFRADSFAAAQAILAAMADVGGIKAMLKQGLPEGTMIPNGAQVVPWLAGALAVALVLPNTHDLLGSRVPTVGQPLDANRHWRKLDWRPTMAWAGYVAACLAGGILSLSQPQVFIYFQF</sequence>
<evidence type="ECO:0000256" key="8">
    <source>
        <dbReference type="ARBA" id="ARBA00022841"/>
    </source>
</evidence>
<evidence type="ECO:0000256" key="2">
    <source>
        <dbReference type="ARBA" id="ARBA00005182"/>
    </source>
</evidence>
<comment type="subcellular location">
    <subcellularLocation>
        <location evidence="1">Cell membrane</location>
        <topology evidence="1">Multi-pass membrane protein</topology>
    </subcellularLocation>
</comment>
<feature type="transmembrane region" description="Helical" evidence="14">
    <location>
        <begin position="472"/>
        <end position="491"/>
    </location>
</feature>
<feature type="transmembrane region" description="Helical" evidence="14">
    <location>
        <begin position="149"/>
        <end position="170"/>
    </location>
</feature>
<feature type="transmembrane region" description="Helical" evidence="14">
    <location>
        <begin position="116"/>
        <end position="137"/>
    </location>
</feature>
<dbReference type="InterPro" id="IPR004299">
    <property type="entry name" value="MBOAT_fam"/>
</dbReference>
<evidence type="ECO:0000313" key="16">
    <source>
        <dbReference type="Proteomes" id="UP000078428"/>
    </source>
</evidence>
<feature type="transmembrane region" description="Helical" evidence="14">
    <location>
        <begin position="316"/>
        <end position="344"/>
    </location>
</feature>
<dbReference type="STRING" id="1285242.A6A04_03710"/>
<evidence type="ECO:0000256" key="4">
    <source>
        <dbReference type="ARBA" id="ARBA00016084"/>
    </source>
</evidence>
<keyword evidence="7 14" id="KW-0812">Transmembrane</keyword>
<dbReference type="Pfam" id="PF03062">
    <property type="entry name" value="MBOAT"/>
    <property type="match status" value="1"/>
</dbReference>
<evidence type="ECO:0000256" key="1">
    <source>
        <dbReference type="ARBA" id="ARBA00004651"/>
    </source>
</evidence>
<comment type="similarity">
    <text evidence="3 13">Belongs to the membrane-bound acyltransferase family.</text>
</comment>
<proteinExistence type="inferred from homology"/>
<evidence type="ECO:0000256" key="11">
    <source>
        <dbReference type="ARBA" id="ARBA00023315"/>
    </source>
</evidence>
<organism evidence="15 16">
    <name type="scientific">Paramagnetospirillum marisnigri</name>
    <dbReference type="NCBI Taxonomy" id="1285242"/>
    <lineage>
        <taxon>Bacteria</taxon>
        <taxon>Pseudomonadati</taxon>
        <taxon>Pseudomonadota</taxon>
        <taxon>Alphaproteobacteria</taxon>
        <taxon>Rhodospirillales</taxon>
        <taxon>Magnetospirillaceae</taxon>
        <taxon>Paramagnetospirillum</taxon>
    </lineage>
</organism>
<dbReference type="PANTHER" id="PTHR13285">
    <property type="entry name" value="ACYLTRANSFERASE"/>
    <property type="match status" value="1"/>
</dbReference>
<accession>A0A178MKH4</accession>
<dbReference type="AlphaFoldDB" id="A0A178MKH4"/>
<dbReference type="InterPro" id="IPR051085">
    <property type="entry name" value="MB_O-acyltransferase"/>
</dbReference>
<evidence type="ECO:0000256" key="6">
    <source>
        <dbReference type="ARBA" id="ARBA00022679"/>
    </source>
</evidence>
<evidence type="ECO:0000256" key="13">
    <source>
        <dbReference type="PIRNR" id="PIRNR016636"/>
    </source>
</evidence>
<comment type="caution">
    <text evidence="15">The sequence shown here is derived from an EMBL/GenBank/DDBJ whole genome shotgun (WGS) entry which is preliminary data.</text>
</comment>
<dbReference type="GO" id="GO:0016746">
    <property type="term" value="F:acyltransferase activity"/>
    <property type="evidence" value="ECO:0007669"/>
    <property type="project" value="UniProtKB-KW"/>
</dbReference>
<evidence type="ECO:0000313" key="15">
    <source>
        <dbReference type="EMBL" id="OAN49231.1"/>
    </source>
</evidence>